<reference evidence="1 2" key="1">
    <citation type="submission" date="2023-07" db="EMBL/GenBank/DDBJ databases">
        <title>Genomic Encyclopedia of Type Strains, Phase IV (KMG-IV): sequencing the most valuable type-strain genomes for metagenomic binning, comparative biology and taxonomic classification.</title>
        <authorList>
            <person name="Goeker M."/>
        </authorList>
    </citation>
    <scope>NUCLEOTIDE SEQUENCE [LARGE SCALE GENOMIC DNA]</scope>
    <source>
        <strain evidence="1 2">DSM 23494</strain>
    </source>
</reference>
<comment type="caution">
    <text evidence="1">The sequence shown here is derived from an EMBL/GenBank/DDBJ whole genome shotgun (WGS) entry which is preliminary data.</text>
</comment>
<dbReference type="Proteomes" id="UP001238088">
    <property type="component" value="Unassembled WGS sequence"/>
</dbReference>
<evidence type="ECO:0000313" key="2">
    <source>
        <dbReference type="Proteomes" id="UP001238088"/>
    </source>
</evidence>
<evidence type="ECO:0000313" key="1">
    <source>
        <dbReference type="EMBL" id="MDQ0270107.1"/>
    </source>
</evidence>
<name>A0ABU0AFS2_9BACI</name>
<accession>A0ABU0AFS2</accession>
<gene>
    <name evidence="1" type="ORF">J2S17_001982</name>
</gene>
<sequence>MRNELNFKSVEDMKKFIESELLTTREVADLLGCSRQIIKQKWECGGTASIRKQLK</sequence>
<keyword evidence="2" id="KW-1185">Reference proteome</keyword>
<protein>
    <submittedName>
        <fullName evidence="1">Uncharacterized protein</fullName>
    </submittedName>
</protein>
<dbReference type="RefSeq" id="WP_307474250.1">
    <property type="nucleotide sequence ID" value="NZ_JAUSUB010000007.1"/>
</dbReference>
<dbReference type="EMBL" id="JAUSUB010000007">
    <property type="protein sequence ID" value="MDQ0270107.1"/>
    <property type="molecule type" value="Genomic_DNA"/>
</dbReference>
<organism evidence="1 2">
    <name type="scientific">Cytobacillus purgationiresistens</name>
    <dbReference type="NCBI Taxonomy" id="863449"/>
    <lineage>
        <taxon>Bacteria</taxon>
        <taxon>Bacillati</taxon>
        <taxon>Bacillota</taxon>
        <taxon>Bacilli</taxon>
        <taxon>Bacillales</taxon>
        <taxon>Bacillaceae</taxon>
        <taxon>Cytobacillus</taxon>
    </lineage>
</organism>
<proteinExistence type="predicted"/>